<dbReference type="InterPro" id="IPR058792">
    <property type="entry name" value="Beta-barrel_RND_2"/>
</dbReference>
<dbReference type="PANTHER" id="PTHR30469">
    <property type="entry name" value="MULTIDRUG RESISTANCE PROTEIN MDTA"/>
    <property type="match status" value="1"/>
</dbReference>
<dbReference type="GO" id="GO:1990281">
    <property type="term" value="C:efflux pump complex"/>
    <property type="evidence" value="ECO:0007669"/>
    <property type="project" value="TreeGrafter"/>
</dbReference>
<accession>A0A212J6L5</accession>
<name>A0A212J6L5_9BACT</name>
<dbReference type="InterPro" id="IPR006143">
    <property type="entry name" value="RND_pump_MFP"/>
</dbReference>
<dbReference type="Pfam" id="PF25954">
    <property type="entry name" value="Beta-barrel_RND_2"/>
    <property type="match status" value="1"/>
</dbReference>
<dbReference type="Gene3D" id="2.40.50.100">
    <property type="match status" value="1"/>
</dbReference>
<organism evidence="5">
    <name type="scientific">uncultured Dysgonomonas sp</name>
    <dbReference type="NCBI Taxonomy" id="206096"/>
    <lineage>
        <taxon>Bacteria</taxon>
        <taxon>Pseudomonadati</taxon>
        <taxon>Bacteroidota</taxon>
        <taxon>Bacteroidia</taxon>
        <taxon>Bacteroidales</taxon>
        <taxon>Dysgonomonadaceae</taxon>
        <taxon>Dysgonomonas</taxon>
        <taxon>environmental samples</taxon>
    </lineage>
</organism>
<dbReference type="Gene3D" id="1.10.287.470">
    <property type="entry name" value="Helix hairpin bin"/>
    <property type="match status" value="1"/>
</dbReference>
<dbReference type="SUPFAM" id="SSF111369">
    <property type="entry name" value="HlyD-like secretion proteins"/>
    <property type="match status" value="1"/>
</dbReference>
<dbReference type="PROSITE" id="PS51257">
    <property type="entry name" value="PROKAR_LIPOPROTEIN"/>
    <property type="match status" value="1"/>
</dbReference>
<feature type="domain" description="CusB-like beta-barrel" evidence="4">
    <location>
        <begin position="207"/>
        <end position="277"/>
    </location>
</feature>
<evidence type="ECO:0000256" key="2">
    <source>
        <dbReference type="SAM" id="Coils"/>
    </source>
</evidence>
<dbReference type="NCBIfam" id="TIGR01730">
    <property type="entry name" value="RND_mfp"/>
    <property type="match status" value="1"/>
</dbReference>
<dbReference type="Gene3D" id="2.40.30.170">
    <property type="match status" value="1"/>
</dbReference>
<evidence type="ECO:0000259" key="4">
    <source>
        <dbReference type="Pfam" id="PF25954"/>
    </source>
</evidence>
<evidence type="ECO:0000256" key="1">
    <source>
        <dbReference type="ARBA" id="ARBA00009477"/>
    </source>
</evidence>
<dbReference type="EMBL" id="FLUL01000001">
    <property type="protein sequence ID" value="SBV95101.1"/>
    <property type="molecule type" value="Genomic_DNA"/>
</dbReference>
<dbReference type="Pfam" id="PF25919">
    <property type="entry name" value="BSH_CusB"/>
    <property type="match status" value="1"/>
</dbReference>
<proteinExistence type="inferred from homology"/>
<dbReference type="Gene3D" id="2.40.420.20">
    <property type="match status" value="1"/>
</dbReference>
<dbReference type="RefSeq" id="WP_296947482.1">
    <property type="nucleotide sequence ID" value="NZ_LT599021.1"/>
</dbReference>
<evidence type="ECO:0000313" key="5">
    <source>
        <dbReference type="EMBL" id="SBV95101.1"/>
    </source>
</evidence>
<dbReference type="AlphaFoldDB" id="A0A212J6L5"/>
<dbReference type="PANTHER" id="PTHR30469:SF15">
    <property type="entry name" value="HLYD FAMILY OF SECRETION PROTEINS"/>
    <property type="match status" value="1"/>
</dbReference>
<protein>
    <submittedName>
        <fullName evidence="5">Uncharacterized protein</fullName>
    </submittedName>
</protein>
<comment type="similarity">
    <text evidence="1">Belongs to the membrane fusion protein (MFP) (TC 8.A.1) family.</text>
</comment>
<evidence type="ECO:0000259" key="3">
    <source>
        <dbReference type="Pfam" id="PF25919"/>
    </source>
</evidence>
<reference evidence="5" key="1">
    <citation type="submission" date="2016-04" db="EMBL/GenBank/DDBJ databases">
        <authorList>
            <person name="Evans L.H."/>
            <person name="Alamgir A."/>
            <person name="Owens N."/>
            <person name="Weber N.D."/>
            <person name="Virtaneva K."/>
            <person name="Barbian K."/>
            <person name="Babar A."/>
            <person name="Rosenke K."/>
        </authorList>
    </citation>
    <scope>NUCLEOTIDE SEQUENCE</scope>
    <source>
        <strain evidence="5">86-2</strain>
    </source>
</reference>
<feature type="coiled-coil region" evidence="2">
    <location>
        <begin position="100"/>
        <end position="127"/>
    </location>
</feature>
<sequence length="360" mass="39514">MKTLRNAFLGIVGISTLYSCSSSDKLEDKDKTIVKVEAYSPAQSTNEGFYLSGEVTAKQTANISTRMMGYINKIYVKPGDKVASGQLLVSISSDDILAKKAQVQAMITEAEAAAKNAQRDYERFKTLRNQNSVSDKELENVALQNTSMNAKVQMARQQMNEVNAMLSYTNIRAPFSGVVTQKMVDEGSMANPGMPILTIEQNGELQVIASIPENYIQYVKVGDVAKMELKSLGASIDGKVSELSPSAFRTGGQYSMKLAIDTKDKENIRPGMYVNILIPNKTGENITSKIMLDKSSIVYRDQLMGVYVIDDQSQANLRWIRLGKTIGNQVEVLSGLSQNDKIVSKAEGKLYNGVKVSVNK</sequence>
<gene>
    <name evidence="5" type="ORF">KL86DYS2_10849</name>
</gene>
<dbReference type="InterPro" id="IPR058790">
    <property type="entry name" value="BSH_CusB"/>
</dbReference>
<keyword evidence="2" id="KW-0175">Coiled coil</keyword>
<dbReference type="GO" id="GO:0015562">
    <property type="term" value="F:efflux transmembrane transporter activity"/>
    <property type="evidence" value="ECO:0007669"/>
    <property type="project" value="TreeGrafter"/>
</dbReference>
<feature type="domain" description="CusB-like barrel-sandwich hybrid" evidence="3">
    <location>
        <begin position="61"/>
        <end position="199"/>
    </location>
</feature>